<dbReference type="CDD" id="cd00851">
    <property type="entry name" value="MTH1175"/>
    <property type="match status" value="1"/>
</dbReference>
<dbReference type="Gene3D" id="3.30.420.130">
    <property type="entry name" value="Dinitrogenase iron-molybdenum cofactor biosynthesis domain"/>
    <property type="match status" value="1"/>
</dbReference>
<evidence type="ECO:0000259" key="4">
    <source>
        <dbReference type="Pfam" id="PF02579"/>
    </source>
</evidence>
<dbReference type="InterPro" id="IPR003731">
    <property type="entry name" value="Di-Nase_FeMo-co_biosynth"/>
</dbReference>
<feature type="region of interest" description="Disordered" evidence="3">
    <location>
        <begin position="95"/>
        <end position="116"/>
    </location>
</feature>
<dbReference type="PANTHER" id="PTHR37478:SF2">
    <property type="entry name" value="UPF0251 PROTEIN TK0562"/>
    <property type="match status" value="1"/>
</dbReference>
<dbReference type="InterPro" id="IPR002852">
    <property type="entry name" value="UPF0251"/>
</dbReference>
<dbReference type="Proteomes" id="UP001366166">
    <property type="component" value="Chromosome"/>
</dbReference>
<evidence type="ECO:0000256" key="1">
    <source>
        <dbReference type="ARBA" id="ARBA00009350"/>
    </source>
</evidence>
<feature type="compositionally biased region" description="Basic and acidic residues" evidence="3">
    <location>
        <begin position="106"/>
        <end position="116"/>
    </location>
</feature>
<dbReference type="Pfam" id="PF02579">
    <property type="entry name" value="Nitro_FeMo-Co"/>
    <property type="match status" value="1"/>
</dbReference>
<keyword evidence="6" id="KW-1185">Reference proteome</keyword>
<comment type="similarity">
    <text evidence="1 2">Belongs to the UPF0251 family.</text>
</comment>
<dbReference type="SUPFAM" id="SSF53146">
    <property type="entry name" value="Nitrogenase accessory factor-like"/>
    <property type="match status" value="1"/>
</dbReference>
<dbReference type="RefSeq" id="WP_338605843.1">
    <property type="nucleotide sequence ID" value="NZ_AP028679.1"/>
</dbReference>
<evidence type="ECO:0000313" key="6">
    <source>
        <dbReference type="Proteomes" id="UP001366166"/>
    </source>
</evidence>
<dbReference type="EMBL" id="AP028679">
    <property type="protein sequence ID" value="BEQ14116.1"/>
    <property type="molecule type" value="Genomic_DNA"/>
</dbReference>
<feature type="domain" description="Dinitrogenase iron-molybdenum cofactor biosynthesis" evidence="4">
    <location>
        <begin position="134"/>
        <end position="225"/>
    </location>
</feature>
<evidence type="ECO:0000313" key="5">
    <source>
        <dbReference type="EMBL" id="BEQ14116.1"/>
    </source>
</evidence>
<dbReference type="InterPro" id="IPR036105">
    <property type="entry name" value="DiNase_FeMo-co_biosyn_sf"/>
</dbReference>
<dbReference type="HAMAP" id="MF_00674">
    <property type="entry name" value="UPF0251"/>
    <property type="match status" value="1"/>
</dbReference>
<gene>
    <name evidence="5" type="ORF">FAK_11820</name>
</gene>
<dbReference type="AlphaFoldDB" id="A0AAU9EAF6"/>
<organism evidence="5 6">
    <name type="scientific">Desulfoferula mesophila</name>
    <dbReference type="NCBI Taxonomy" id="3058419"/>
    <lineage>
        <taxon>Bacteria</taxon>
        <taxon>Pseudomonadati</taxon>
        <taxon>Thermodesulfobacteriota</taxon>
        <taxon>Desulfarculia</taxon>
        <taxon>Desulfarculales</taxon>
        <taxon>Desulfarculaceae</taxon>
        <taxon>Desulfoferula</taxon>
    </lineage>
</organism>
<reference evidence="6" key="1">
    <citation type="journal article" date="2023" name="Arch. Microbiol.">
        <title>Desulfoferula mesophilus gen. nov. sp. nov., a mesophilic sulfate-reducing bacterium isolated from a brackish lake sediment.</title>
        <authorList>
            <person name="Watanabe T."/>
            <person name="Yabe T."/>
            <person name="Tsuji J.M."/>
            <person name="Fukui M."/>
        </authorList>
    </citation>
    <scope>NUCLEOTIDE SEQUENCE [LARGE SCALE GENOMIC DNA]</scope>
    <source>
        <strain evidence="6">12FAK</strain>
    </source>
</reference>
<protein>
    <recommendedName>
        <fullName evidence="2">UPF0251 protein FAK_11820</fullName>
    </recommendedName>
</protein>
<sequence length="243" mass="26204">MPRPRKCRWVQNKPPIAYFKPRGVPMRELTEVNLTVEGAEALRLADLESLSHQAAAERMKVSRHTFGRVLAEARRVVAEAVVLGRALRIDGGDYAVRSRKGQPSSKPDRNDLPAKELENDMNKIAISSEGPTLDDLLDPRFGRAGGFVIYDPETKKIEYLNNGTAQSMGQGAGIQAAETVAKAGARVLLTGYVGPKAFQALAAAGVKVGQDLEGLTVGQAIERYESGQVEIADGPNREQGGRA</sequence>
<dbReference type="InterPro" id="IPR033913">
    <property type="entry name" value="MTH1175_dom"/>
</dbReference>
<proteinExistence type="inferred from homology"/>
<accession>A0AAU9EAF6</accession>
<evidence type="ECO:0000256" key="2">
    <source>
        <dbReference type="HAMAP-Rule" id="MF_00674"/>
    </source>
</evidence>
<evidence type="ECO:0000256" key="3">
    <source>
        <dbReference type="SAM" id="MobiDB-lite"/>
    </source>
</evidence>
<dbReference type="PANTHER" id="PTHR37478">
    <property type="match status" value="1"/>
</dbReference>
<dbReference type="Pfam" id="PF02001">
    <property type="entry name" value="DUF134"/>
    <property type="match status" value="1"/>
</dbReference>
<name>A0AAU9EAF6_9BACT</name>
<dbReference type="KEGG" id="dmp:FAK_11820"/>